<dbReference type="GO" id="GO:0046990">
    <property type="term" value="F:N-hydroxyarylamine O-acetyltransferase activity"/>
    <property type="evidence" value="ECO:0007669"/>
    <property type="project" value="UniProtKB-EC"/>
</dbReference>
<dbReference type="Proteomes" id="UP000590442">
    <property type="component" value="Unassembled WGS sequence"/>
</dbReference>
<reference evidence="3 4" key="1">
    <citation type="submission" date="2020-03" db="EMBL/GenBank/DDBJ databases">
        <title>Genomic Encyclopedia of Type Strains, Phase IV (KMG-IV): sequencing the most valuable type-strain genomes for metagenomic binning, comparative biology and taxonomic classification.</title>
        <authorList>
            <person name="Goeker M."/>
        </authorList>
    </citation>
    <scope>NUCLEOTIDE SEQUENCE [LARGE SCALE GENOMIC DNA]</scope>
    <source>
        <strain evidence="3 4">DSM 29762</strain>
    </source>
</reference>
<dbReference type="PANTHER" id="PTHR11786">
    <property type="entry name" value="N-HYDROXYARYLAMINE O-ACETYLTRANSFERASE"/>
    <property type="match status" value="1"/>
</dbReference>
<evidence type="ECO:0000256" key="2">
    <source>
        <dbReference type="RuleBase" id="RU003452"/>
    </source>
</evidence>
<evidence type="ECO:0000256" key="1">
    <source>
        <dbReference type="ARBA" id="ARBA00006547"/>
    </source>
</evidence>
<dbReference type="Gene3D" id="3.30.2140.20">
    <property type="match status" value="1"/>
</dbReference>
<dbReference type="EC" id="2.3.1.118" evidence="3"/>
<keyword evidence="4" id="KW-1185">Reference proteome</keyword>
<keyword evidence="3" id="KW-0012">Acyltransferase</keyword>
<dbReference type="SUPFAM" id="SSF54001">
    <property type="entry name" value="Cysteine proteinases"/>
    <property type="match status" value="1"/>
</dbReference>
<gene>
    <name evidence="3" type="ORF">GGR42_002146</name>
</gene>
<organism evidence="3 4">
    <name type="scientific">Saonia flava</name>
    <dbReference type="NCBI Taxonomy" id="523696"/>
    <lineage>
        <taxon>Bacteria</taxon>
        <taxon>Pseudomonadati</taxon>
        <taxon>Bacteroidota</taxon>
        <taxon>Flavobacteriia</taxon>
        <taxon>Flavobacteriales</taxon>
        <taxon>Flavobacteriaceae</taxon>
        <taxon>Saonia</taxon>
    </lineage>
</organism>
<dbReference type="AlphaFoldDB" id="A0A846R2U1"/>
<dbReference type="InterPro" id="IPR001447">
    <property type="entry name" value="Arylamine_N-AcTrfase"/>
</dbReference>
<accession>A0A846R2U1</accession>
<dbReference type="InterPro" id="IPR038765">
    <property type="entry name" value="Papain-like_cys_pep_sf"/>
</dbReference>
<comment type="caution">
    <text evidence="3">The sequence shown here is derived from an EMBL/GenBank/DDBJ whole genome shotgun (WGS) entry which is preliminary data.</text>
</comment>
<keyword evidence="3" id="KW-0808">Transferase</keyword>
<dbReference type="EMBL" id="JAATJJ010000001">
    <property type="protein sequence ID" value="NJB71684.1"/>
    <property type="molecule type" value="Genomic_DNA"/>
</dbReference>
<evidence type="ECO:0000313" key="3">
    <source>
        <dbReference type="EMBL" id="NJB71684.1"/>
    </source>
</evidence>
<comment type="similarity">
    <text evidence="1 2">Belongs to the arylamine N-acetyltransferase family.</text>
</comment>
<dbReference type="PANTHER" id="PTHR11786:SF0">
    <property type="entry name" value="ARYLAMINE N-ACETYLTRANSFERASE 4-RELATED"/>
    <property type="match status" value="1"/>
</dbReference>
<evidence type="ECO:0000313" key="4">
    <source>
        <dbReference type="Proteomes" id="UP000590442"/>
    </source>
</evidence>
<proteinExistence type="inferred from homology"/>
<protein>
    <submittedName>
        <fullName evidence="3">N-hydroxyarylamine O-acetyltransferase</fullName>
        <ecNumber evidence="3">2.3.1.118</ecNumber>
    </submittedName>
</protein>
<name>A0A846R2U1_9FLAO</name>
<dbReference type="InterPro" id="IPR053710">
    <property type="entry name" value="Arylamine_NAT_domain_sf"/>
</dbReference>
<dbReference type="Pfam" id="PF00797">
    <property type="entry name" value="Acetyltransf_2"/>
    <property type="match status" value="1"/>
</dbReference>
<sequence>MNIEPYLHRINFHKSPQVSKEVLFELQRNHLLHVPFENLDIHYDRKISLEVSNIYKKIVVDKRGGFCYELNGLFFHLLKEIGFNSKLISARVYENGTYYPEFDHLAIVVHLNNEEYLVDVGFGKFSLEPLKIEMGKQINDSFGYFQFDKYDLDYFRINELKNKELAPVYIFKTKARELSEFKERCEYNQTSEHSHFTQKKLISIVNIDGRVTLNNEQLKITHSGVEKVIQFKKRDFEKKLKEYFNIEM</sequence>
<dbReference type="RefSeq" id="WP_167963693.1">
    <property type="nucleotide sequence ID" value="NZ_JAATJJ010000001.1"/>
</dbReference>
<dbReference type="PRINTS" id="PR01543">
    <property type="entry name" value="ANATRNSFRASE"/>
</dbReference>